<dbReference type="GO" id="GO:0005096">
    <property type="term" value="F:GTPase activator activity"/>
    <property type="evidence" value="ECO:0007669"/>
    <property type="project" value="InterPro"/>
</dbReference>
<feature type="compositionally biased region" description="Basic and acidic residues" evidence="5">
    <location>
        <begin position="301"/>
        <end position="314"/>
    </location>
</feature>
<feature type="compositionally biased region" description="Basic and acidic residues" evidence="5">
    <location>
        <begin position="798"/>
        <end position="808"/>
    </location>
</feature>
<feature type="domain" description="DEP" evidence="6">
    <location>
        <begin position="1284"/>
        <end position="1359"/>
    </location>
</feature>
<dbReference type="PROSITE" id="PS50186">
    <property type="entry name" value="DEP"/>
    <property type="match status" value="1"/>
</dbReference>
<dbReference type="InterPro" id="IPR036388">
    <property type="entry name" value="WH-like_DNA-bd_sf"/>
</dbReference>
<proteinExistence type="inferred from homology"/>
<reference evidence="7" key="1">
    <citation type="journal article" date="2023" name="Genome Biol. Evol.">
        <title>First Whole Genome Sequence and Flow Cytometry Genome Size Data for the Lichen-Forming Fungus Ramalina farinacea (Ascomycota).</title>
        <authorList>
            <person name="Llewellyn T."/>
            <person name="Mian S."/>
            <person name="Hill R."/>
            <person name="Leitch I.J."/>
            <person name="Gaya E."/>
        </authorList>
    </citation>
    <scope>NUCLEOTIDE SEQUENCE</scope>
    <source>
        <strain evidence="7">LIQ254RAFAR</strain>
    </source>
</reference>
<comment type="caution">
    <text evidence="7">The sequence shown here is derived from an EMBL/GenBank/DDBJ whole genome shotgun (WGS) entry which is preliminary data.</text>
</comment>
<dbReference type="Pfam" id="PF19418">
    <property type="entry name" value="DEPDC5_CTD"/>
    <property type="match status" value="1"/>
</dbReference>
<feature type="compositionally biased region" description="Basic and acidic residues" evidence="5">
    <location>
        <begin position="690"/>
        <end position="704"/>
    </location>
</feature>
<dbReference type="GO" id="GO:1904262">
    <property type="term" value="P:negative regulation of TORC1 signaling"/>
    <property type="evidence" value="ECO:0007669"/>
    <property type="project" value="TreeGrafter"/>
</dbReference>
<dbReference type="GO" id="GO:0005774">
    <property type="term" value="C:vacuolar membrane"/>
    <property type="evidence" value="ECO:0007669"/>
    <property type="project" value="UniProtKB-SubCell"/>
</dbReference>
<dbReference type="InterPro" id="IPR027244">
    <property type="entry name" value="IML1"/>
</dbReference>
<evidence type="ECO:0000259" key="6">
    <source>
        <dbReference type="PROSITE" id="PS50186"/>
    </source>
</evidence>
<feature type="region of interest" description="Disordered" evidence="5">
    <location>
        <begin position="301"/>
        <end position="322"/>
    </location>
</feature>
<feature type="compositionally biased region" description="Polar residues" evidence="5">
    <location>
        <begin position="809"/>
        <end position="834"/>
    </location>
</feature>
<feature type="region of interest" description="Disordered" evidence="5">
    <location>
        <begin position="547"/>
        <end position="572"/>
    </location>
</feature>
<dbReference type="SMART" id="SM00049">
    <property type="entry name" value="DEP"/>
    <property type="match status" value="1"/>
</dbReference>
<dbReference type="Pfam" id="PF00610">
    <property type="entry name" value="DEP"/>
    <property type="match status" value="1"/>
</dbReference>
<dbReference type="CDD" id="cd04449">
    <property type="entry name" value="DEP_DEPDC5-like"/>
    <property type="match status" value="1"/>
</dbReference>
<dbReference type="GO" id="GO:0035556">
    <property type="term" value="P:intracellular signal transduction"/>
    <property type="evidence" value="ECO:0007669"/>
    <property type="project" value="InterPro"/>
</dbReference>
<dbReference type="Proteomes" id="UP001161017">
    <property type="component" value="Unassembled WGS sequence"/>
</dbReference>
<feature type="compositionally biased region" description="Low complexity" evidence="5">
    <location>
        <begin position="709"/>
        <end position="718"/>
    </location>
</feature>
<dbReference type="EMBL" id="JAPUFD010000003">
    <property type="protein sequence ID" value="MDI1486208.1"/>
    <property type="molecule type" value="Genomic_DNA"/>
</dbReference>
<comment type="similarity">
    <text evidence="2">Belongs to the IML1 family.</text>
</comment>
<feature type="compositionally biased region" description="Polar residues" evidence="5">
    <location>
        <begin position="1395"/>
        <end position="1407"/>
    </location>
</feature>
<organism evidence="7 8">
    <name type="scientific">Ramalina farinacea</name>
    <dbReference type="NCBI Taxonomy" id="258253"/>
    <lineage>
        <taxon>Eukaryota</taxon>
        <taxon>Fungi</taxon>
        <taxon>Dikarya</taxon>
        <taxon>Ascomycota</taxon>
        <taxon>Pezizomycotina</taxon>
        <taxon>Lecanoromycetes</taxon>
        <taxon>OSLEUM clade</taxon>
        <taxon>Lecanoromycetidae</taxon>
        <taxon>Lecanorales</taxon>
        <taxon>Lecanorineae</taxon>
        <taxon>Ramalinaceae</taxon>
        <taxon>Ramalina</taxon>
    </lineage>
</organism>
<feature type="region of interest" description="Disordered" evidence="5">
    <location>
        <begin position="625"/>
        <end position="774"/>
    </location>
</feature>
<name>A0AA43QGP8_9LECA</name>
<feature type="compositionally biased region" description="Polar residues" evidence="5">
    <location>
        <begin position="867"/>
        <end position="876"/>
    </location>
</feature>
<feature type="compositionally biased region" description="Polar residues" evidence="5">
    <location>
        <begin position="1780"/>
        <end position="1794"/>
    </location>
</feature>
<dbReference type="SUPFAM" id="SSF46785">
    <property type="entry name" value="Winged helix' DNA-binding domain"/>
    <property type="match status" value="1"/>
</dbReference>
<dbReference type="Pfam" id="PF12257">
    <property type="entry name" value="IML1"/>
    <property type="match status" value="1"/>
</dbReference>
<feature type="region of interest" description="Disordered" evidence="5">
    <location>
        <begin position="798"/>
        <end position="922"/>
    </location>
</feature>
<dbReference type="InterPro" id="IPR036390">
    <property type="entry name" value="WH_DNA-bd_sf"/>
</dbReference>
<evidence type="ECO:0000313" key="8">
    <source>
        <dbReference type="Proteomes" id="UP001161017"/>
    </source>
</evidence>
<gene>
    <name evidence="7" type="primary">IML1</name>
    <name evidence="7" type="ORF">OHK93_005434</name>
</gene>
<evidence type="ECO:0000256" key="1">
    <source>
        <dbReference type="ARBA" id="ARBA00004148"/>
    </source>
</evidence>
<dbReference type="GO" id="GO:1990130">
    <property type="term" value="C:GATOR1 complex"/>
    <property type="evidence" value="ECO:0007669"/>
    <property type="project" value="TreeGrafter"/>
</dbReference>
<feature type="region of interest" description="Disordered" evidence="5">
    <location>
        <begin position="1770"/>
        <end position="1830"/>
    </location>
</feature>
<feature type="compositionally biased region" description="Basic and acidic residues" evidence="5">
    <location>
        <begin position="17"/>
        <end position="26"/>
    </location>
</feature>
<comment type="subcellular location">
    <subcellularLocation>
        <location evidence="1">Vacuole membrane</location>
        <topology evidence="1">Peripheral membrane protein</topology>
    </subcellularLocation>
</comment>
<feature type="region of interest" description="Disordered" evidence="5">
    <location>
        <begin position="1386"/>
        <end position="1419"/>
    </location>
</feature>
<feature type="compositionally biased region" description="Low complexity" evidence="5">
    <location>
        <begin position="740"/>
        <end position="752"/>
    </location>
</feature>
<feature type="region of interest" description="Disordered" evidence="5">
    <location>
        <begin position="1633"/>
        <end position="1707"/>
    </location>
</feature>
<sequence length="1830" mass="203089">MSGHRQDVTRTSAGPRTPRDGDPEDHREFSLLASAARGQYYTLSIHDNATSPDVLLNPSMFPSALAQPGSLMKITSESPGSSQLTFDASHGQPSLKPSKSVTDTSYLFFAKFAPPEMISKLPSLQISLPNSVATGLRLSKNSTVLVSTEDESTKRASHVEIIFRDQYLARADMWRLITSQLMGKCIYRGQKIEFMGTIKALVKNVFIRDDNLEKDDKIPKVSSALFHHSTKPVFRSESARYVLFIQMSKEMWEFDAEGTGEIMFDKVVNGFLPELFRRWKQTQVRHLVSIVLFTRMEYEKTPRSKSSHHEREHGASTSNQDTNTKDYYRVVVSDMASIESAAIMDRLKREFQVFLRDVSLTKPTPDNYAPLGSGLSAASAAMPDEIIAGLPCAASQGNVLEAINLATSQFSSDYVDRDLVRTGVSIILISPGTGVFEVDYNLLLTTTENLTDNGVGIDLVCLSRLPLHSVPLFKFMPRTEQMVAKMEAGSLDSNSTPTASFSNTMNFGTPVTRLSPSSTVQNGFHPHNGWSYGIPHWIDVSFWTGTGSDSSKARRAREGRLKARGQGDIPKHKPFRSRIRMYELQMMGITENAVSDISIPFLAQRARKGSGVLKGQLSHRRGLLNTLNSQDSPFGSPGSAGGQSGAQTPRPYTSSSTLPADDRSRKPMSAKWMDGHDENVFRHPLHPRKPNAEHIRKRASDKVAKFRKSSTTSSKSLLEPSQEADDESFPFRHPVTLAKRSTTASRSRANSNLSQPALPQDSVKKPKTTPRSISFGLRGLGVGAPKAAAAIASQEVAVGRDAKPRNRPQEVNPSENSSTRLMTAATADQNSLSEASKRPVSRVLESSQEESMSDSSEQATSRPIPIRNSTTMQATKPTEKTKPTQNPASGPRDRVATLTDLRSRTQVSDNEAEQTYGPNLPTLSPPTVLAPWLTVLNPCNPSQTQVASSDLLGWWYHIYPRRLKASQMKWKGLTSPAAVPLTIEAFPTSDQLAEEFRERVYSMTLPEEMDLSDSPRSLANELLAFRLSRGFQIVVGERVARTMADASLETLDVFSEKILTRTGSRILLSRGNTIHCLTRSAQDRIEIKILYRHSTTSVTGIQNDAQFHYTPLIRSMLSDSYEHQSISTGPQRGNFNWDFIDSFIAGYERPQAEKYVEALRPWRARFVLIPVVAPAQSHRVSGSKDLTAEEDRLEGIKKLTQLWQKCRYLSAEDRRFTRASRINEDANPLDVQYYTKNASAVVIEELNNAIDHDAASAPVQLLPEADLLQRPGLSTKTLAERIQGPKGVQIVDRRWHLKLHHNCLIGSELTTWLVENFRDVDTREEAVELGNGLLADGLFKHVEKRHDFRDGHYFYQISEEYSAPRQESKGFFGWGKASVPATPMKEAAPTELADTPSSTSSEVSGLQDSEGDRAETKKAKPSVALGKSLIYNLTHNRPKTSYREELINLHYDRLHNPDNCYHIRLEWMNATPKLIQDAVSYWAVIGEGYGLRLVEVPIGEASSVSSMHPFRAPYLIQLAKEPPREQPANFLDQKNTLPQMKTTEKHYYQKALLKQFSFVLDSEAASDFPPDVDVSYSWGRPGYRYPQYIHRSGLLLAQITNEGHFLLLANRMYNNKSSSVRIKAFGERADLHTDRSPINRRPNPLRAGDGLTRRFSPRESPFASPSLRATLDIPSTSGSTSRRPLSNISSSRQTAHNSISSQETISESEKLTNDFAEFCNNVEGLDHFYLTQMSRTSTPGPTTPFMSSMKTPVKAGGVSLEEGNIPELTLPSKLGDREPLSNNGVDPIPWNSQPFAIDPGFKSQKEATGSSGEGDAEGEGKGDAEGGNEG</sequence>
<feature type="compositionally biased region" description="Polar residues" evidence="5">
    <location>
        <begin position="1673"/>
        <end position="1697"/>
    </location>
</feature>
<evidence type="ECO:0000256" key="2">
    <source>
        <dbReference type="ARBA" id="ARBA00005643"/>
    </source>
</evidence>
<evidence type="ECO:0000256" key="5">
    <source>
        <dbReference type="SAM" id="MobiDB-lite"/>
    </source>
</evidence>
<dbReference type="InterPro" id="IPR000591">
    <property type="entry name" value="DEP_dom"/>
</dbReference>
<dbReference type="GO" id="GO:0010508">
    <property type="term" value="P:positive regulation of autophagy"/>
    <property type="evidence" value="ECO:0007669"/>
    <property type="project" value="TreeGrafter"/>
</dbReference>
<evidence type="ECO:0000313" key="7">
    <source>
        <dbReference type="EMBL" id="MDI1486208.1"/>
    </source>
</evidence>
<feature type="region of interest" description="Disordered" evidence="5">
    <location>
        <begin position="72"/>
        <end position="98"/>
    </location>
</feature>
<feature type="region of interest" description="Disordered" evidence="5">
    <location>
        <begin position="1"/>
        <end position="26"/>
    </location>
</feature>
<dbReference type="PANTHER" id="PTHR13179:SF8">
    <property type="entry name" value="GATOR COMPLEX PROTEIN DEPDC5"/>
    <property type="match status" value="1"/>
</dbReference>
<dbReference type="Gene3D" id="1.10.10.10">
    <property type="entry name" value="Winged helix-like DNA-binding domain superfamily/Winged helix DNA-binding domain"/>
    <property type="match status" value="1"/>
</dbReference>
<evidence type="ECO:0000256" key="3">
    <source>
        <dbReference type="ARBA" id="ARBA00018529"/>
    </source>
</evidence>
<evidence type="ECO:0000256" key="4">
    <source>
        <dbReference type="ARBA" id="ARBA00021881"/>
    </source>
</evidence>
<dbReference type="InterPro" id="IPR045838">
    <property type="entry name" value="DEPDC5_CTD"/>
</dbReference>
<dbReference type="InterPro" id="IPR048255">
    <property type="entry name" value="IML1_N"/>
</dbReference>
<accession>A0AA43QGP8</accession>
<protein>
    <recommendedName>
        <fullName evidence="3">Vacuolar membrane-associated protein IML1</fullName>
    </recommendedName>
    <alternativeName>
        <fullName evidence="4">Vacuolar membrane-associated protein iml1</fullName>
    </alternativeName>
</protein>
<feature type="compositionally biased region" description="Polar residues" evidence="5">
    <location>
        <begin position="73"/>
        <end position="98"/>
    </location>
</feature>
<keyword evidence="8" id="KW-1185">Reference proteome</keyword>
<dbReference type="PANTHER" id="PTHR13179">
    <property type="entry name" value="DEP DOMAIN CONTAINING PROTEIN 5"/>
    <property type="match status" value="1"/>
</dbReference>